<name>A0A2S5TFN4_9GAMM</name>
<dbReference type="AlphaFoldDB" id="A0A2S5TFN4"/>
<dbReference type="InterPro" id="IPR007751">
    <property type="entry name" value="DUF676_lipase-like"/>
</dbReference>
<proteinExistence type="predicted"/>
<dbReference type="Proteomes" id="UP000238220">
    <property type="component" value="Unassembled WGS sequence"/>
</dbReference>
<dbReference type="InterPro" id="IPR029058">
    <property type="entry name" value="AB_hydrolase_fold"/>
</dbReference>
<evidence type="ECO:0000259" key="1">
    <source>
        <dbReference type="Pfam" id="PF05057"/>
    </source>
</evidence>
<dbReference type="EMBL" id="PSNW01000005">
    <property type="protein sequence ID" value="PPE73784.1"/>
    <property type="molecule type" value="Genomic_DNA"/>
</dbReference>
<dbReference type="PANTHER" id="PTHR37946">
    <property type="entry name" value="SLL1969 PROTEIN"/>
    <property type="match status" value="1"/>
</dbReference>
<accession>A0A2S5TFN4</accession>
<feature type="domain" description="DUF676" evidence="1">
    <location>
        <begin position="160"/>
        <end position="314"/>
    </location>
</feature>
<gene>
    <name evidence="2" type="ORF">C3942_10245</name>
</gene>
<dbReference type="Pfam" id="PF05057">
    <property type="entry name" value="DUF676"/>
    <property type="match status" value="1"/>
</dbReference>
<dbReference type="RefSeq" id="WP_104230299.1">
    <property type="nucleotide sequence ID" value="NZ_PSNW01000005.1"/>
</dbReference>
<organism evidence="2 3">
    <name type="scientific">Solimonas fluminis</name>
    <dbReference type="NCBI Taxonomy" id="2086571"/>
    <lineage>
        <taxon>Bacteria</taxon>
        <taxon>Pseudomonadati</taxon>
        <taxon>Pseudomonadota</taxon>
        <taxon>Gammaproteobacteria</taxon>
        <taxon>Nevskiales</taxon>
        <taxon>Nevskiaceae</taxon>
        <taxon>Solimonas</taxon>
    </lineage>
</organism>
<sequence>MTDVSSRDGLLAQVRGALSLAGTGLDRITGHVHGFHRAISDIPFKTMAPLPGIQAGSEPTRLIHDGITDGVYGAVRGSMRLVFGAADQLLREAEKLAPPTPVPPNARRDLALSAMAGFVGDDMAVKRNPLAPRMGFYLQGERLPLERQALAQAYPDAQGRLVVFIHGLACNESVWDFYTDVEQPDTHPYGPRLEQDLGYTPLYLRYNSGLHISRNGARLARQLQRLAERWPRSVQEIVLVGHSMGGLVARSAVAAGLRDDAAWVGRLSNVICLGSPHLGAPLERWVDAGVRLMRRVPLSRPLADLLHSRSVGVKDLFHGYVDDSDWRGRQTHHDGGGALRIPKAPQARYHFFGCTLGVDEQDPVGRVIGDGLVLLPSSTAAHLADADTAVLFRTSHLRLLNHPVIYGLIRDALTGRRALRGELL</sequence>
<protein>
    <submittedName>
        <fullName evidence="2">Alpha/beta hydrolase</fullName>
    </submittedName>
</protein>
<dbReference type="SUPFAM" id="SSF53474">
    <property type="entry name" value="alpha/beta-Hydrolases"/>
    <property type="match status" value="1"/>
</dbReference>
<dbReference type="OrthoDB" id="869379at2"/>
<evidence type="ECO:0000313" key="2">
    <source>
        <dbReference type="EMBL" id="PPE73784.1"/>
    </source>
</evidence>
<dbReference type="GO" id="GO:0016787">
    <property type="term" value="F:hydrolase activity"/>
    <property type="evidence" value="ECO:0007669"/>
    <property type="project" value="UniProtKB-KW"/>
</dbReference>
<keyword evidence="2" id="KW-0378">Hydrolase</keyword>
<evidence type="ECO:0000313" key="3">
    <source>
        <dbReference type="Proteomes" id="UP000238220"/>
    </source>
</evidence>
<reference evidence="2 3" key="1">
    <citation type="submission" date="2018-02" db="EMBL/GenBank/DDBJ databases">
        <title>Genome sequencing of Solimonas sp. HR-BB.</title>
        <authorList>
            <person name="Lee Y."/>
            <person name="Jeon C.O."/>
        </authorList>
    </citation>
    <scope>NUCLEOTIDE SEQUENCE [LARGE SCALE GENOMIC DNA]</scope>
    <source>
        <strain evidence="2 3">HR-BB</strain>
    </source>
</reference>
<comment type="caution">
    <text evidence="2">The sequence shown here is derived from an EMBL/GenBank/DDBJ whole genome shotgun (WGS) entry which is preliminary data.</text>
</comment>
<keyword evidence="3" id="KW-1185">Reference proteome</keyword>
<dbReference type="PANTHER" id="PTHR37946:SF1">
    <property type="entry name" value="SLL1969 PROTEIN"/>
    <property type="match status" value="1"/>
</dbReference>
<dbReference type="Gene3D" id="3.40.50.1820">
    <property type="entry name" value="alpha/beta hydrolase"/>
    <property type="match status" value="1"/>
</dbReference>